<keyword evidence="2" id="KW-1185">Reference proteome</keyword>
<protein>
    <submittedName>
        <fullName evidence="1">Uncharacterized protein</fullName>
    </submittedName>
</protein>
<accession>A0A1M6ZSZ2</accession>
<dbReference type="OrthoDB" id="9800855at2"/>
<proteinExistence type="predicted"/>
<reference evidence="1 2" key="1">
    <citation type="submission" date="2016-11" db="EMBL/GenBank/DDBJ databases">
        <authorList>
            <person name="Jaros S."/>
            <person name="Januszkiewicz K."/>
            <person name="Wedrychowicz H."/>
        </authorList>
    </citation>
    <scope>NUCLEOTIDE SEQUENCE [LARGE SCALE GENOMIC DNA]</scope>
    <source>
        <strain evidence="1 2">DSM 15929</strain>
    </source>
</reference>
<dbReference type="Proteomes" id="UP000184386">
    <property type="component" value="Unassembled WGS sequence"/>
</dbReference>
<evidence type="ECO:0000313" key="2">
    <source>
        <dbReference type="Proteomes" id="UP000184386"/>
    </source>
</evidence>
<gene>
    <name evidence="1" type="ORF">SAMN02745136_04654</name>
</gene>
<name>A0A1M6ZSZ2_9FIRM</name>
<dbReference type="EMBL" id="FRAC01000030">
    <property type="protein sequence ID" value="SHL33546.1"/>
    <property type="molecule type" value="Genomic_DNA"/>
</dbReference>
<sequence>MDINKNLIQNYDLNDEAGYIDEADEDFVRYGNSDLPCPRCGSKLIYENYGSAHIIRCEKDNCLKVTYRGL</sequence>
<evidence type="ECO:0000313" key="1">
    <source>
        <dbReference type="EMBL" id="SHL33546.1"/>
    </source>
</evidence>
<organism evidence="1 2">
    <name type="scientific">Anaerocolumna jejuensis DSM 15929</name>
    <dbReference type="NCBI Taxonomy" id="1121322"/>
    <lineage>
        <taxon>Bacteria</taxon>
        <taxon>Bacillati</taxon>
        <taxon>Bacillota</taxon>
        <taxon>Clostridia</taxon>
        <taxon>Lachnospirales</taxon>
        <taxon>Lachnospiraceae</taxon>
        <taxon>Anaerocolumna</taxon>
    </lineage>
</organism>
<dbReference type="AlphaFoldDB" id="A0A1M6ZSZ2"/>
<dbReference type="RefSeq" id="WP_073279429.1">
    <property type="nucleotide sequence ID" value="NZ_FRAC01000030.1"/>
</dbReference>